<dbReference type="InterPro" id="IPR006194">
    <property type="entry name" value="Gly-tRNA-synth_heterodimer"/>
</dbReference>
<dbReference type="GO" id="GO:0006426">
    <property type="term" value="P:glycyl-tRNA aminoacylation"/>
    <property type="evidence" value="ECO:0007669"/>
    <property type="project" value="UniProtKB-UniRule"/>
</dbReference>
<dbReference type="GO" id="GO:0005829">
    <property type="term" value="C:cytosol"/>
    <property type="evidence" value="ECO:0007669"/>
    <property type="project" value="TreeGrafter"/>
</dbReference>
<dbReference type="PROSITE" id="PS50861">
    <property type="entry name" value="AA_TRNA_LIGASE_II_GLYAB"/>
    <property type="match status" value="1"/>
</dbReference>
<evidence type="ECO:0000256" key="7">
    <source>
        <dbReference type="ARBA" id="ARBA00022840"/>
    </source>
</evidence>
<dbReference type="Pfam" id="PF02092">
    <property type="entry name" value="tRNA_synt_2f"/>
    <property type="match status" value="1"/>
</dbReference>
<comment type="subcellular location">
    <subcellularLocation>
        <location evidence="1 11">Cytoplasm</location>
    </subcellularLocation>
</comment>
<keyword evidence="5 11" id="KW-0436">Ligase</keyword>
<dbReference type="HAMAP" id="MF_00255">
    <property type="entry name" value="Gly_tRNA_synth_beta"/>
    <property type="match status" value="1"/>
</dbReference>
<evidence type="ECO:0000256" key="6">
    <source>
        <dbReference type="ARBA" id="ARBA00022741"/>
    </source>
</evidence>
<evidence type="ECO:0000256" key="3">
    <source>
        <dbReference type="ARBA" id="ARBA00011209"/>
    </source>
</evidence>
<evidence type="ECO:0000256" key="4">
    <source>
        <dbReference type="ARBA" id="ARBA00022490"/>
    </source>
</evidence>
<sequence length="695" mass="75842">MSTRDFLVEIGTEELPPKALASLSKAFTSEILAGLKKLQLGFADSESFATPRRLALLVSGLDESQADKAVERFGPAVQAAFDADGNATPAALGFAKSCNVAIDQLQRAEKDGVEKLFYSASQPGQPTSALLSAIVSEALDKLPIPKRMRWGNSRAEFVRPVHWVIQLFGDEVVPGEFFGVTAGRESRGHRFHADRAIEIDSPANYAALLENQGHIIPQFDRRREMIRELVIAEGVKANATSIIDEALLSEVASLVEYPVALTGKFEEHYLEVPPEALILAMKSHQKTFYCVDAEGKLLPLFIAVSNIISKDPAQVIEGNERVIRPRLADASFFFETDKQVSLESHLAALKKIVFQDKLGTVYDRSVRIANLSRALAPLCGADPVLCERAAMLSKCDLMTNMVGEFADLQGLMGRYYALNDGEPAEVAEAIDEQYRPRFAGDDLPAGLTGAVLAIAEKLDTLSGLFAIGQPPTGSKDPFALRRAAIGLLRILIEKELDLDLATCIELAFAGLKDLDAANVDCSDKVQQQALEFLLDRLQAWSSDKGISPAVFQSVMALKPTRPVDFDRRVQAVAHFQSLEESSALAAANKRVSNLLAKQEVLEDAVVDSALFVEPAEKALFEKLVTVEAEVEPLFACGDYKKGLASLAQLRQTVDTFFDDVLVVSDDEAQRTNRLALLSRLRRGFLQAADISYLSS</sequence>
<feature type="domain" description="DALR anticodon binding" evidence="12">
    <location>
        <begin position="586"/>
        <end position="682"/>
    </location>
</feature>
<keyword evidence="7 11" id="KW-0067">ATP-binding</keyword>
<evidence type="ECO:0000259" key="12">
    <source>
        <dbReference type="Pfam" id="PF05746"/>
    </source>
</evidence>
<keyword evidence="9 11" id="KW-0030">Aminoacyl-tRNA synthetase</keyword>
<dbReference type="NCBIfam" id="TIGR00211">
    <property type="entry name" value="glyS"/>
    <property type="match status" value="1"/>
</dbReference>
<dbReference type="PRINTS" id="PR01045">
    <property type="entry name" value="TRNASYNTHGB"/>
</dbReference>
<evidence type="ECO:0000256" key="11">
    <source>
        <dbReference type="HAMAP-Rule" id="MF_00255"/>
    </source>
</evidence>
<protein>
    <recommendedName>
        <fullName evidence="11">Glycine--tRNA ligase beta subunit</fullName>
        <ecNumber evidence="11">6.1.1.14</ecNumber>
    </recommendedName>
    <alternativeName>
        <fullName evidence="11">Glycyl-tRNA synthetase beta subunit</fullName>
        <shortName evidence="11">GlyRS</shortName>
    </alternativeName>
</protein>
<keyword evidence="4 11" id="KW-0963">Cytoplasm</keyword>
<dbReference type="GO" id="GO:0004820">
    <property type="term" value="F:glycine-tRNA ligase activity"/>
    <property type="evidence" value="ECO:0007669"/>
    <property type="project" value="UniProtKB-UniRule"/>
</dbReference>
<dbReference type="SUPFAM" id="SSF109604">
    <property type="entry name" value="HD-domain/PDEase-like"/>
    <property type="match status" value="1"/>
</dbReference>
<gene>
    <name evidence="11" type="primary">glyS</name>
    <name evidence="13" type="ORF">ABR85_09315</name>
</gene>
<evidence type="ECO:0000256" key="5">
    <source>
        <dbReference type="ARBA" id="ARBA00022598"/>
    </source>
</evidence>
<comment type="catalytic activity">
    <reaction evidence="10 11">
        <text>tRNA(Gly) + glycine + ATP = glycyl-tRNA(Gly) + AMP + diphosphate</text>
        <dbReference type="Rhea" id="RHEA:16013"/>
        <dbReference type="Rhea" id="RHEA-COMP:9664"/>
        <dbReference type="Rhea" id="RHEA-COMP:9683"/>
        <dbReference type="ChEBI" id="CHEBI:30616"/>
        <dbReference type="ChEBI" id="CHEBI:33019"/>
        <dbReference type="ChEBI" id="CHEBI:57305"/>
        <dbReference type="ChEBI" id="CHEBI:78442"/>
        <dbReference type="ChEBI" id="CHEBI:78522"/>
        <dbReference type="ChEBI" id="CHEBI:456215"/>
        <dbReference type="EC" id="6.1.1.14"/>
    </reaction>
</comment>
<dbReference type="EMBL" id="LICD01000127">
    <property type="protein sequence ID" value="KRO79990.1"/>
    <property type="molecule type" value="Genomic_DNA"/>
</dbReference>
<dbReference type="GO" id="GO:0006420">
    <property type="term" value="P:arginyl-tRNA aminoacylation"/>
    <property type="evidence" value="ECO:0007669"/>
    <property type="project" value="InterPro"/>
</dbReference>
<dbReference type="InterPro" id="IPR015944">
    <property type="entry name" value="Gly-tRNA-synth_bsu"/>
</dbReference>
<keyword evidence="8 11" id="KW-0648">Protein biosynthesis</keyword>
<keyword evidence="6 11" id="KW-0547">Nucleotide-binding</keyword>
<name>A0A0R2SYC8_9GAMM</name>
<evidence type="ECO:0000256" key="9">
    <source>
        <dbReference type="ARBA" id="ARBA00023146"/>
    </source>
</evidence>
<organism evidence="13 14">
    <name type="scientific">OM182 bacterium BACL3 MAG-120619-bin3</name>
    <dbReference type="NCBI Taxonomy" id="1655593"/>
    <lineage>
        <taxon>Bacteria</taxon>
        <taxon>Pseudomonadati</taxon>
        <taxon>Pseudomonadota</taxon>
        <taxon>Gammaproteobacteria</taxon>
        <taxon>OMG group</taxon>
        <taxon>OM182 clade</taxon>
    </lineage>
</organism>
<evidence type="ECO:0000256" key="2">
    <source>
        <dbReference type="ARBA" id="ARBA00008226"/>
    </source>
</evidence>
<evidence type="ECO:0000256" key="1">
    <source>
        <dbReference type="ARBA" id="ARBA00004496"/>
    </source>
</evidence>
<proteinExistence type="inferred from homology"/>
<comment type="subunit">
    <text evidence="3 11">Tetramer of two alpha and two beta subunits.</text>
</comment>
<comment type="caution">
    <text evidence="13">The sequence shown here is derived from an EMBL/GenBank/DDBJ whole genome shotgun (WGS) entry which is preliminary data.</text>
</comment>
<dbReference type="EC" id="6.1.1.14" evidence="11"/>
<dbReference type="GO" id="GO:0005524">
    <property type="term" value="F:ATP binding"/>
    <property type="evidence" value="ECO:0007669"/>
    <property type="project" value="UniProtKB-UniRule"/>
</dbReference>
<dbReference type="PANTHER" id="PTHR30075">
    <property type="entry name" value="GLYCYL-TRNA SYNTHETASE"/>
    <property type="match status" value="1"/>
</dbReference>
<evidence type="ECO:0000256" key="10">
    <source>
        <dbReference type="ARBA" id="ARBA00047937"/>
    </source>
</evidence>
<dbReference type="AlphaFoldDB" id="A0A0R2SYC8"/>
<reference evidence="13 14" key="1">
    <citation type="submission" date="2015-10" db="EMBL/GenBank/DDBJ databases">
        <title>Metagenome-Assembled Genomes uncover a global brackish microbiome.</title>
        <authorList>
            <person name="Hugerth L.W."/>
            <person name="Larsson J."/>
            <person name="Alneberg J."/>
            <person name="Lindh M.V."/>
            <person name="Legrand C."/>
            <person name="Pinhassi J."/>
            <person name="Andersson A.F."/>
        </authorList>
    </citation>
    <scope>NUCLEOTIDE SEQUENCE [LARGE SCALE GENOMIC DNA]</scope>
    <source>
        <strain evidence="13">BACL22 MAG-120619-bin3</strain>
    </source>
</reference>
<dbReference type="Pfam" id="PF05746">
    <property type="entry name" value="DALR_1"/>
    <property type="match status" value="1"/>
</dbReference>
<comment type="similarity">
    <text evidence="2 11">Belongs to the class-II aminoacyl-tRNA synthetase family.</text>
</comment>
<evidence type="ECO:0000313" key="14">
    <source>
        <dbReference type="Proteomes" id="UP000051242"/>
    </source>
</evidence>
<accession>A0A0R2SYC8</accession>
<dbReference type="PANTHER" id="PTHR30075:SF2">
    <property type="entry name" value="GLYCINE--TRNA LIGASE, CHLOROPLASTIC_MITOCHONDRIAL 2"/>
    <property type="match status" value="1"/>
</dbReference>
<evidence type="ECO:0000256" key="8">
    <source>
        <dbReference type="ARBA" id="ARBA00022917"/>
    </source>
</evidence>
<dbReference type="Proteomes" id="UP000051242">
    <property type="component" value="Unassembled WGS sequence"/>
</dbReference>
<evidence type="ECO:0000313" key="13">
    <source>
        <dbReference type="EMBL" id="KRO79990.1"/>
    </source>
</evidence>
<dbReference type="InterPro" id="IPR008909">
    <property type="entry name" value="DALR_anticod-bd"/>
</dbReference>
<dbReference type="GO" id="GO:0004814">
    <property type="term" value="F:arginine-tRNA ligase activity"/>
    <property type="evidence" value="ECO:0007669"/>
    <property type="project" value="InterPro"/>
</dbReference>